<dbReference type="Proteomes" id="UP000008493">
    <property type="component" value="Unassembled WGS sequence"/>
</dbReference>
<gene>
    <name evidence="2" type="ORF">AGABI1DRAFT_112626</name>
</gene>
<proteinExistence type="predicted"/>
<feature type="region of interest" description="Disordered" evidence="1">
    <location>
        <begin position="1"/>
        <end position="42"/>
    </location>
</feature>
<name>K5XC84_AGABU</name>
<feature type="non-terminal residue" evidence="2">
    <location>
        <position position="68"/>
    </location>
</feature>
<protein>
    <submittedName>
        <fullName evidence="2">Uncharacterized protein</fullName>
    </submittedName>
</protein>
<dbReference type="InParanoid" id="K5XC84"/>
<keyword evidence="3" id="KW-1185">Reference proteome</keyword>
<feature type="compositionally biased region" description="Basic and acidic residues" evidence="1">
    <location>
        <begin position="9"/>
        <end position="20"/>
    </location>
</feature>
<accession>K5XC84</accession>
<organism evidence="2 3">
    <name type="scientific">Agaricus bisporus var. burnettii (strain JB137-S8 / ATCC MYA-4627 / FGSC 10392)</name>
    <name type="common">White button mushroom</name>
    <dbReference type="NCBI Taxonomy" id="597362"/>
    <lineage>
        <taxon>Eukaryota</taxon>
        <taxon>Fungi</taxon>
        <taxon>Dikarya</taxon>
        <taxon>Basidiomycota</taxon>
        <taxon>Agaricomycotina</taxon>
        <taxon>Agaricomycetes</taxon>
        <taxon>Agaricomycetidae</taxon>
        <taxon>Agaricales</taxon>
        <taxon>Agaricineae</taxon>
        <taxon>Agaricaceae</taxon>
        <taxon>Agaricus</taxon>
    </lineage>
</organism>
<reference evidence="3" key="1">
    <citation type="journal article" date="2012" name="Proc. Natl. Acad. Sci. U.S.A.">
        <title>Genome sequence of the button mushroom Agaricus bisporus reveals mechanisms governing adaptation to a humic-rich ecological niche.</title>
        <authorList>
            <person name="Morin E."/>
            <person name="Kohler A."/>
            <person name="Baker A.R."/>
            <person name="Foulongne-Oriol M."/>
            <person name="Lombard V."/>
            <person name="Nagy L.G."/>
            <person name="Ohm R.A."/>
            <person name="Patyshakuliyeva A."/>
            <person name="Brun A."/>
            <person name="Aerts A.L."/>
            <person name="Bailey A.M."/>
            <person name="Billette C."/>
            <person name="Coutinho P.M."/>
            <person name="Deakin G."/>
            <person name="Doddapaneni H."/>
            <person name="Floudas D."/>
            <person name="Grimwood J."/>
            <person name="Hilden K."/>
            <person name="Kuees U."/>
            <person name="LaButti K.M."/>
            <person name="Lapidus A."/>
            <person name="Lindquist E.A."/>
            <person name="Lucas S.M."/>
            <person name="Murat C."/>
            <person name="Riley R.W."/>
            <person name="Salamov A.A."/>
            <person name="Schmutz J."/>
            <person name="Subramanian V."/>
            <person name="Woesten H.A.B."/>
            <person name="Xu J."/>
            <person name="Eastwood D.C."/>
            <person name="Foster G.D."/>
            <person name="Sonnenberg A.S."/>
            <person name="Cullen D."/>
            <person name="de Vries R.P."/>
            <person name="Lundell T."/>
            <person name="Hibbett D.S."/>
            <person name="Henrissat B."/>
            <person name="Burton K.S."/>
            <person name="Kerrigan R.W."/>
            <person name="Challen M.P."/>
            <person name="Grigoriev I.V."/>
            <person name="Martin F."/>
        </authorList>
    </citation>
    <scope>NUCLEOTIDE SEQUENCE [LARGE SCALE GENOMIC DNA]</scope>
    <source>
        <strain evidence="3">JB137-S8 / ATCC MYA-4627 / FGSC 10392</strain>
    </source>
</reference>
<sequence length="68" mass="7485">MDGQAQDGMHLDTESEKSDELEVSIESEISEGPVPPRHVPPSISSRESVVLVENECGILNMAAFWSRM</sequence>
<dbReference type="KEGG" id="abp:AGABI1DRAFT112626"/>
<evidence type="ECO:0000256" key="1">
    <source>
        <dbReference type="SAM" id="MobiDB-lite"/>
    </source>
</evidence>
<dbReference type="GeneID" id="18823715"/>
<dbReference type="OMA" id="CGILNMA"/>
<dbReference type="RefSeq" id="XP_007328484.1">
    <property type="nucleotide sequence ID" value="XM_007328422.1"/>
</dbReference>
<dbReference type="HOGENOM" id="CLU_2800797_0_0_1"/>
<evidence type="ECO:0000313" key="2">
    <source>
        <dbReference type="EMBL" id="EKM80913.1"/>
    </source>
</evidence>
<dbReference type="EMBL" id="JH971388">
    <property type="protein sequence ID" value="EKM80913.1"/>
    <property type="molecule type" value="Genomic_DNA"/>
</dbReference>
<evidence type="ECO:0000313" key="3">
    <source>
        <dbReference type="Proteomes" id="UP000008493"/>
    </source>
</evidence>
<dbReference type="AlphaFoldDB" id="K5XC84"/>